<feature type="compositionally biased region" description="Low complexity" evidence="1">
    <location>
        <begin position="101"/>
        <end position="111"/>
    </location>
</feature>
<dbReference type="EMBL" id="LZDH01000056">
    <property type="protein sequence ID" value="OBS30433.1"/>
    <property type="molecule type" value="Genomic_DNA"/>
</dbReference>
<evidence type="ECO:0000313" key="2">
    <source>
        <dbReference type="EMBL" id="OBS30433.1"/>
    </source>
</evidence>
<feature type="compositionally biased region" description="Basic and acidic residues" evidence="1">
    <location>
        <begin position="112"/>
        <end position="133"/>
    </location>
</feature>
<organism evidence="2 3">
    <name type="scientific">Tepidimonas fonticaldi</name>
    <dbReference type="NCBI Taxonomy" id="1101373"/>
    <lineage>
        <taxon>Bacteria</taxon>
        <taxon>Pseudomonadati</taxon>
        <taxon>Pseudomonadota</taxon>
        <taxon>Betaproteobacteria</taxon>
        <taxon>Burkholderiales</taxon>
        <taxon>Tepidimonas</taxon>
    </lineage>
</organism>
<feature type="region of interest" description="Disordered" evidence="1">
    <location>
        <begin position="1"/>
        <end position="31"/>
    </location>
</feature>
<protein>
    <submittedName>
        <fullName evidence="2">Uncharacterized protein</fullName>
    </submittedName>
</protein>
<evidence type="ECO:0000313" key="3">
    <source>
        <dbReference type="Proteomes" id="UP000091969"/>
    </source>
</evidence>
<proteinExistence type="predicted"/>
<dbReference type="Proteomes" id="UP000091969">
    <property type="component" value="Unassembled WGS sequence"/>
</dbReference>
<dbReference type="AlphaFoldDB" id="A0A1A6DU94"/>
<keyword evidence="3" id="KW-1185">Reference proteome</keyword>
<accession>A0A1A6DU94</accession>
<comment type="caution">
    <text evidence="2">The sequence shown here is derived from an EMBL/GenBank/DDBJ whole genome shotgun (WGS) entry which is preliminary data.</text>
</comment>
<feature type="compositionally biased region" description="Polar residues" evidence="1">
    <location>
        <begin position="1"/>
        <end position="11"/>
    </location>
</feature>
<reference evidence="2 3" key="1">
    <citation type="submission" date="2016-06" db="EMBL/GenBank/DDBJ databases">
        <title>Genome sequence of Tepidimonas fonticaldi PL17.</title>
        <authorList>
            <person name="Pinnaka A.K."/>
        </authorList>
    </citation>
    <scope>NUCLEOTIDE SEQUENCE [LARGE SCALE GENOMIC DNA]</scope>
    <source>
        <strain evidence="2 3">PL17</strain>
    </source>
</reference>
<gene>
    <name evidence="2" type="ORF">A9O67_05225</name>
</gene>
<sequence length="245" mass="25350">MAPAPQSTPTVRAQPVTPARPSNAVARDNAAGAVVAPQGEAARAQALAAPPVLAPVSPAQEGQRADGFANGAAPERSGLPLPAARGEKAGGDNPRAADALATTDQEAAQARAAERDKRAREAHNADAQRRAEAQSRPGRPGDAAGRSGQKDFPEVKNPAQEAMDVQIKDLLPNMWKASRAAVDMMIGQEAVQAAQERAQRLEELQTQLNTRPLANLPPNDAAQNYGAAADTGNRPAPGGQIDQLA</sequence>
<name>A0A1A6DU94_9BURK</name>
<feature type="region of interest" description="Disordered" evidence="1">
    <location>
        <begin position="210"/>
        <end position="245"/>
    </location>
</feature>
<evidence type="ECO:0000256" key="1">
    <source>
        <dbReference type="SAM" id="MobiDB-lite"/>
    </source>
</evidence>
<feature type="region of interest" description="Disordered" evidence="1">
    <location>
        <begin position="54"/>
        <end position="163"/>
    </location>
</feature>